<reference evidence="1 2" key="1">
    <citation type="submission" date="2019-05" db="EMBL/GenBank/DDBJ databases">
        <title>Mikania micrantha, genome provides insights into the molecular mechanism of rapid growth.</title>
        <authorList>
            <person name="Liu B."/>
        </authorList>
    </citation>
    <scope>NUCLEOTIDE SEQUENCE [LARGE SCALE GENOMIC DNA]</scope>
    <source>
        <strain evidence="1">NLD-2019</strain>
        <tissue evidence="1">Leaf</tissue>
    </source>
</reference>
<proteinExistence type="predicted"/>
<dbReference type="PANTHER" id="PTHR33781:SF3">
    <property type="entry name" value="PROTEIN PHYTOCHROME KINASE SUBSTRATE 3"/>
    <property type="match status" value="1"/>
</dbReference>
<dbReference type="Proteomes" id="UP000326396">
    <property type="component" value="Linkage Group LG3"/>
</dbReference>
<dbReference type="InterPro" id="IPR039615">
    <property type="entry name" value="PKS"/>
</dbReference>
<evidence type="ECO:0000313" key="2">
    <source>
        <dbReference type="Proteomes" id="UP000326396"/>
    </source>
</evidence>
<name>A0A5N6N5L9_9ASTR</name>
<dbReference type="GO" id="GO:0009638">
    <property type="term" value="P:phototropism"/>
    <property type="evidence" value="ECO:0007669"/>
    <property type="project" value="InterPro"/>
</dbReference>
<keyword evidence="2" id="KW-1185">Reference proteome</keyword>
<evidence type="ECO:0000313" key="1">
    <source>
        <dbReference type="EMBL" id="KAD4385579.1"/>
    </source>
</evidence>
<sequence length="204" mass="23273">MENETEFNSTDFRVASFSCYLKPRENKQNCNRFSHIFQRAGLCLSMRAVDPFVFPDLTAKQKQFEDKSTNSYEFFGSETIKKGDIMKNLERKTSFLTWDAIPKANDELMSIAYDDVASDASSDLFEIEIFSRNGSFAEFSSDYSDYDETRSVHATATCQTPVRNKSRMLKKPQKTTAAGLLGCKSQQSVKVAEHVYKTTNKLKH</sequence>
<accession>A0A5N6N5L9</accession>
<dbReference type="AlphaFoldDB" id="A0A5N6N5L9"/>
<dbReference type="EMBL" id="SZYD01000013">
    <property type="protein sequence ID" value="KAD4385579.1"/>
    <property type="molecule type" value="Genomic_DNA"/>
</dbReference>
<organism evidence="1 2">
    <name type="scientific">Mikania micrantha</name>
    <name type="common">bitter vine</name>
    <dbReference type="NCBI Taxonomy" id="192012"/>
    <lineage>
        <taxon>Eukaryota</taxon>
        <taxon>Viridiplantae</taxon>
        <taxon>Streptophyta</taxon>
        <taxon>Embryophyta</taxon>
        <taxon>Tracheophyta</taxon>
        <taxon>Spermatophyta</taxon>
        <taxon>Magnoliopsida</taxon>
        <taxon>eudicotyledons</taxon>
        <taxon>Gunneridae</taxon>
        <taxon>Pentapetalae</taxon>
        <taxon>asterids</taxon>
        <taxon>campanulids</taxon>
        <taxon>Asterales</taxon>
        <taxon>Asteraceae</taxon>
        <taxon>Asteroideae</taxon>
        <taxon>Heliantheae alliance</taxon>
        <taxon>Eupatorieae</taxon>
        <taxon>Mikania</taxon>
    </lineage>
</organism>
<dbReference type="OrthoDB" id="1674142at2759"/>
<comment type="caution">
    <text evidence="1">The sequence shown here is derived from an EMBL/GenBank/DDBJ whole genome shotgun (WGS) entry which is preliminary data.</text>
</comment>
<protein>
    <submittedName>
        <fullName evidence="1">Uncharacterized protein</fullName>
    </submittedName>
</protein>
<dbReference type="PANTHER" id="PTHR33781">
    <property type="entry name" value="PROTEIN PHYTOCHROME KINASE SUBSTRATE 1-RELATED"/>
    <property type="match status" value="1"/>
</dbReference>
<gene>
    <name evidence="1" type="ORF">E3N88_25748</name>
</gene>